<organism evidence="7 8">
    <name type="scientific">Lophiostoma macrostomum CBS 122681</name>
    <dbReference type="NCBI Taxonomy" id="1314788"/>
    <lineage>
        <taxon>Eukaryota</taxon>
        <taxon>Fungi</taxon>
        <taxon>Dikarya</taxon>
        <taxon>Ascomycota</taxon>
        <taxon>Pezizomycotina</taxon>
        <taxon>Dothideomycetes</taxon>
        <taxon>Pleosporomycetidae</taxon>
        <taxon>Pleosporales</taxon>
        <taxon>Lophiostomataceae</taxon>
        <taxon>Lophiostoma</taxon>
    </lineage>
</organism>
<evidence type="ECO:0000256" key="5">
    <source>
        <dbReference type="HAMAP-Rule" id="MF_03040"/>
    </source>
</evidence>
<dbReference type="GO" id="GO:0034477">
    <property type="term" value="P:U6 snRNA 3'-end processing"/>
    <property type="evidence" value="ECO:0007669"/>
    <property type="project" value="UniProtKB-UniRule"/>
</dbReference>
<comment type="function">
    <text evidence="5">Phosphodiesterase responsible for the U6 snRNA 3' end processing. Acts as an exoribonuclease (RNase) responsible for trimming the poly(U) tract of the last nucleotides in the pre-U6 snRNA molecule, leading to the formation of mature U6 snRNA.</text>
</comment>
<feature type="active site" description="Proton donor/acceptor" evidence="5">
    <location>
        <position position="290"/>
    </location>
</feature>
<feature type="region of interest" description="Disordered" evidence="6">
    <location>
        <begin position="239"/>
        <end position="283"/>
    </location>
</feature>
<feature type="compositionally biased region" description="Basic and acidic residues" evidence="6">
    <location>
        <begin position="35"/>
        <end position="56"/>
    </location>
</feature>
<evidence type="ECO:0000313" key="8">
    <source>
        <dbReference type="Proteomes" id="UP000799324"/>
    </source>
</evidence>
<dbReference type="Gene3D" id="3.90.1140.10">
    <property type="entry name" value="Cyclic phosphodiesterase"/>
    <property type="match status" value="1"/>
</dbReference>
<keyword evidence="4 5" id="KW-0539">Nucleus</keyword>
<evidence type="ECO:0000256" key="6">
    <source>
        <dbReference type="SAM" id="MobiDB-lite"/>
    </source>
</evidence>
<dbReference type="OrthoDB" id="49151at2759"/>
<sequence length="357" mass="39557">MSLVAYPASDSDDNSDEHERGAQGPALAAQPKTSPTRERRGGPGDLKRKRAEDSSRDQLPPLPAAFHDLYSTNARLSTSDDPSLHGGRKRAVPHVEGNWPSHVYLEWVPSHTESEQLFTLIASVQKAIQRANDDSVKPLPVPDMTPSLRSPLGVPLPLHISLSRTLQIKTEERDRFLDEMTASLRRAAVGPFDINFTNLKWVPNYERNRWFLVLGVERPEHDDLNRLLEACNAASEKCGHPGLYTGGMGDGPMERNISKGRAKRRKSSGRADDLPSRSSEERADRTDNFHISIAWGLIEPAPEWIDLVKHFAVNEMVGPPSAPFDVVKTRIGNTVYSIQLTSRSASSRRGRSILGLG</sequence>
<dbReference type="GO" id="GO:0016829">
    <property type="term" value="F:lyase activity"/>
    <property type="evidence" value="ECO:0007669"/>
    <property type="project" value="UniProtKB-KW"/>
</dbReference>
<dbReference type="EC" id="3.1.4.-" evidence="5"/>
<dbReference type="PANTHER" id="PTHR13522:SF3">
    <property type="entry name" value="U6 SNRNA PHOSPHODIESTERASE 1"/>
    <property type="match status" value="1"/>
</dbReference>
<dbReference type="GO" id="GO:0005634">
    <property type="term" value="C:nucleus"/>
    <property type="evidence" value="ECO:0007669"/>
    <property type="project" value="UniProtKB-SubCell"/>
</dbReference>
<evidence type="ECO:0000256" key="1">
    <source>
        <dbReference type="ARBA" id="ARBA00022722"/>
    </source>
</evidence>
<dbReference type="InterPro" id="IPR027521">
    <property type="entry name" value="Usb1"/>
</dbReference>
<keyword evidence="3" id="KW-0456">Lyase</keyword>
<evidence type="ECO:0000256" key="2">
    <source>
        <dbReference type="ARBA" id="ARBA00022801"/>
    </source>
</evidence>
<keyword evidence="8" id="KW-1185">Reference proteome</keyword>
<keyword evidence="2 5" id="KW-0378">Hydrolase</keyword>
<keyword evidence="1 5" id="KW-0540">Nuclease</keyword>
<dbReference type="HAMAP" id="MF_03040">
    <property type="entry name" value="USB1"/>
    <property type="match status" value="1"/>
</dbReference>
<accession>A0A6A6SMB9</accession>
<dbReference type="GO" id="GO:1990838">
    <property type="term" value="F:poly(U)-specific exoribonuclease activity, producing 3' uridine cyclic phosphate ends"/>
    <property type="evidence" value="ECO:0007669"/>
    <property type="project" value="UniProtKB-UniRule"/>
</dbReference>
<reference evidence="7" key="1">
    <citation type="journal article" date="2020" name="Stud. Mycol.">
        <title>101 Dothideomycetes genomes: a test case for predicting lifestyles and emergence of pathogens.</title>
        <authorList>
            <person name="Haridas S."/>
            <person name="Albert R."/>
            <person name="Binder M."/>
            <person name="Bloem J."/>
            <person name="Labutti K."/>
            <person name="Salamov A."/>
            <person name="Andreopoulos B."/>
            <person name="Baker S."/>
            <person name="Barry K."/>
            <person name="Bills G."/>
            <person name="Bluhm B."/>
            <person name="Cannon C."/>
            <person name="Castanera R."/>
            <person name="Culley D."/>
            <person name="Daum C."/>
            <person name="Ezra D."/>
            <person name="Gonzalez J."/>
            <person name="Henrissat B."/>
            <person name="Kuo A."/>
            <person name="Liang C."/>
            <person name="Lipzen A."/>
            <person name="Lutzoni F."/>
            <person name="Magnuson J."/>
            <person name="Mondo S."/>
            <person name="Nolan M."/>
            <person name="Ohm R."/>
            <person name="Pangilinan J."/>
            <person name="Park H.-J."/>
            <person name="Ramirez L."/>
            <person name="Alfaro M."/>
            <person name="Sun H."/>
            <person name="Tritt A."/>
            <person name="Yoshinaga Y."/>
            <person name="Zwiers L.-H."/>
            <person name="Turgeon B."/>
            <person name="Goodwin S."/>
            <person name="Spatafora J."/>
            <person name="Crous P."/>
            <person name="Grigoriev I."/>
        </authorList>
    </citation>
    <scope>NUCLEOTIDE SEQUENCE</scope>
    <source>
        <strain evidence="7">CBS 122681</strain>
    </source>
</reference>
<dbReference type="Proteomes" id="UP000799324">
    <property type="component" value="Unassembled WGS sequence"/>
</dbReference>
<comment type="subcellular location">
    <subcellularLocation>
        <location evidence="5">Nucleus</location>
    </subcellularLocation>
</comment>
<protein>
    <recommendedName>
        <fullName evidence="5">U6 snRNA phosphodiesterase</fullName>
        <ecNumber evidence="5">3.1.4.-</ecNumber>
    </recommendedName>
</protein>
<evidence type="ECO:0000256" key="3">
    <source>
        <dbReference type="ARBA" id="ARBA00023239"/>
    </source>
</evidence>
<dbReference type="EMBL" id="MU004523">
    <property type="protein sequence ID" value="KAF2648750.1"/>
    <property type="molecule type" value="Genomic_DNA"/>
</dbReference>
<gene>
    <name evidence="5" type="primary">USB1</name>
    <name evidence="7" type="ORF">K491DRAFT_698667</name>
</gene>
<evidence type="ECO:0000256" key="4">
    <source>
        <dbReference type="ARBA" id="ARBA00023242"/>
    </source>
</evidence>
<proteinExistence type="inferred from homology"/>
<feature type="compositionally biased region" description="Basic and acidic residues" evidence="6">
    <location>
        <begin position="269"/>
        <end position="283"/>
    </location>
</feature>
<feature type="compositionally biased region" description="Basic residues" evidence="6">
    <location>
        <begin position="258"/>
        <end position="268"/>
    </location>
</feature>
<dbReference type="Pfam" id="PF09749">
    <property type="entry name" value="HVSL"/>
    <property type="match status" value="1"/>
</dbReference>
<comment type="similarity">
    <text evidence="5">Belongs to the 2H phosphoesterase superfamily. USB1 family.</text>
</comment>
<evidence type="ECO:0000313" key="7">
    <source>
        <dbReference type="EMBL" id="KAF2648750.1"/>
    </source>
</evidence>
<name>A0A6A6SMB9_9PLEO</name>
<feature type="region of interest" description="Disordered" evidence="6">
    <location>
        <begin position="1"/>
        <end position="64"/>
    </location>
</feature>
<dbReference type="AlphaFoldDB" id="A0A6A6SMB9"/>
<feature type="active site" description="Proton donor/acceptor" evidence="5">
    <location>
        <position position="159"/>
    </location>
</feature>
<dbReference type="PANTHER" id="PTHR13522">
    <property type="entry name" value="U6 SNRNA PHOSPHODIESTERASE 1"/>
    <property type="match status" value="1"/>
</dbReference>